<keyword evidence="3" id="KW-1185">Reference proteome</keyword>
<organism evidence="2 3">
    <name type="scientific">Jatropha curcas</name>
    <name type="common">Barbados nut</name>
    <dbReference type="NCBI Taxonomy" id="180498"/>
    <lineage>
        <taxon>Eukaryota</taxon>
        <taxon>Viridiplantae</taxon>
        <taxon>Streptophyta</taxon>
        <taxon>Embryophyta</taxon>
        <taxon>Tracheophyta</taxon>
        <taxon>Spermatophyta</taxon>
        <taxon>Magnoliopsida</taxon>
        <taxon>eudicotyledons</taxon>
        <taxon>Gunneridae</taxon>
        <taxon>Pentapetalae</taxon>
        <taxon>rosids</taxon>
        <taxon>fabids</taxon>
        <taxon>Malpighiales</taxon>
        <taxon>Euphorbiaceae</taxon>
        <taxon>Crotonoideae</taxon>
        <taxon>Jatropheae</taxon>
        <taxon>Jatropha</taxon>
    </lineage>
</organism>
<name>A0A067KZ96_JATCU</name>
<proteinExistence type="predicted"/>
<dbReference type="Proteomes" id="UP000027138">
    <property type="component" value="Unassembled WGS sequence"/>
</dbReference>
<protein>
    <submittedName>
        <fullName evidence="2">Uncharacterized protein</fullName>
    </submittedName>
</protein>
<accession>A0A067KZ96</accession>
<dbReference type="EMBL" id="KK914318">
    <property type="protein sequence ID" value="KDP41507.1"/>
    <property type="molecule type" value="Genomic_DNA"/>
</dbReference>
<sequence length="97" mass="10576">MEEIRASPSPPPPPPPTPTSATKSKPAMSRMKKECLAFAVSLQEGFRYMKALFVGQAKKITAKNEKEATAADLQANKMQVEAADEAEKIKKSLEKSL</sequence>
<feature type="compositionally biased region" description="Pro residues" evidence="1">
    <location>
        <begin position="8"/>
        <end position="18"/>
    </location>
</feature>
<evidence type="ECO:0000256" key="1">
    <source>
        <dbReference type="SAM" id="MobiDB-lite"/>
    </source>
</evidence>
<dbReference type="AlphaFoldDB" id="A0A067KZ96"/>
<reference evidence="2 3" key="1">
    <citation type="journal article" date="2014" name="PLoS ONE">
        <title>Global Analysis of Gene Expression Profiles in Physic Nut (Jatropha curcas L.) Seedlings Exposed to Salt Stress.</title>
        <authorList>
            <person name="Zhang L."/>
            <person name="Zhang C."/>
            <person name="Wu P."/>
            <person name="Chen Y."/>
            <person name="Li M."/>
            <person name="Jiang H."/>
            <person name="Wu G."/>
        </authorList>
    </citation>
    <scope>NUCLEOTIDE SEQUENCE [LARGE SCALE GENOMIC DNA]</scope>
    <source>
        <strain evidence="3">cv. GZQX0401</strain>
        <tissue evidence="2">Young leaves</tissue>
    </source>
</reference>
<dbReference type="OrthoDB" id="678007at2759"/>
<evidence type="ECO:0000313" key="3">
    <source>
        <dbReference type="Proteomes" id="UP000027138"/>
    </source>
</evidence>
<gene>
    <name evidence="2" type="ORF">JCGZ_15914</name>
</gene>
<feature type="region of interest" description="Disordered" evidence="1">
    <location>
        <begin position="1"/>
        <end position="28"/>
    </location>
</feature>
<evidence type="ECO:0000313" key="2">
    <source>
        <dbReference type="EMBL" id="KDP41507.1"/>
    </source>
</evidence>